<dbReference type="PANTHER" id="PTHR11219">
    <property type="entry name" value="TENEURIN AND N-ACETYLGLUCOSAMINE-1-PHOSPHODIESTER ALPHA-N-ACETYLGLUCOSAMINIDASE"/>
    <property type="match status" value="1"/>
</dbReference>
<reference evidence="6 7" key="1">
    <citation type="submission" date="2013-11" db="EMBL/GenBank/DDBJ databases">
        <title>Draft genome of the bovine lungworm Dictyocaulus viviparus.</title>
        <authorList>
            <person name="Mitreva M."/>
        </authorList>
    </citation>
    <scope>NUCLEOTIDE SEQUENCE [LARGE SCALE GENOMIC DNA]</scope>
    <source>
        <strain evidence="6 7">HannoverDv2000</strain>
    </source>
</reference>
<dbReference type="Gene3D" id="2.180.10.10">
    <property type="entry name" value="RHS repeat-associated core"/>
    <property type="match status" value="1"/>
</dbReference>
<evidence type="ECO:0000313" key="7">
    <source>
        <dbReference type="Proteomes" id="UP000053766"/>
    </source>
</evidence>
<dbReference type="Pfam" id="PF25023">
    <property type="entry name" value="TEN_YD-shell"/>
    <property type="match status" value="1"/>
</dbReference>
<gene>
    <name evidence="6" type="ORF">DICVIV_05166</name>
</gene>
<accession>A0A0D8XW48</accession>
<evidence type="ECO:0000259" key="5">
    <source>
        <dbReference type="Pfam" id="PF25023"/>
    </source>
</evidence>
<dbReference type="InterPro" id="IPR056823">
    <property type="entry name" value="TEN-like_YD-shell"/>
</dbReference>
<protein>
    <submittedName>
        <fullName evidence="6">Uncharacterized protein</fullName>
    </submittedName>
</protein>
<dbReference type="GO" id="GO:0008045">
    <property type="term" value="P:motor neuron axon guidance"/>
    <property type="evidence" value="ECO:0007669"/>
    <property type="project" value="TreeGrafter"/>
</dbReference>
<dbReference type="InterPro" id="IPR028916">
    <property type="entry name" value="Tox-GHH_dom"/>
</dbReference>
<feature type="domain" description="Teneurin-like YD-shell" evidence="5">
    <location>
        <begin position="3"/>
        <end position="385"/>
    </location>
</feature>
<keyword evidence="3" id="KW-1015">Disulfide bond</keyword>
<dbReference type="OrthoDB" id="5834402at2759"/>
<dbReference type="InterPro" id="IPR051216">
    <property type="entry name" value="Teneurin"/>
</dbReference>
<dbReference type="PANTHER" id="PTHR11219:SF69">
    <property type="entry name" value="TENEURIN-A"/>
    <property type="match status" value="1"/>
</dbReference>
<keyword evidence="2" id="KW-0677">Repeat</keyword>
<dbReference type="STRING" id="29172.A0A0D8XW48"/>
<feature type="domain" description="Tox-GHH" evidence="4">
    <location>
        <begin position="599"/>
        <end position="653"/>
    </location>
</feature>
<keyword evidence="1" id="KW-0245">EGF-like domain</keyword>
<dbReference type="EMBL" id="KN716258">
    <property type="protein sequence ID" value="KJH48710.1"/>
    <property type="molecule type" value="Genomic_DNA"/>
</dbReference>
<dbReference type="Pfam" id="PF15636">
    <property type="entry name" value="Tox-GHH"/>
    <property type="match status" value="1"/>
</dbReference>
<evidence type="ECO:0000256" key="3">
    <source>
        <dbReference type="ARBA" id="ARBA00023157"/>
    </source>
</evidence>
<reference evidence="7" key="2">
    <citation type="journal article" date="2016" name="Sci. Rep.">
        <title>Dictyocaulus viviparus genome, variome and transcriptome elucidate lungworm biology and support future intervention.</title>
        <authorList>
            <person name="McNulty S.N."/>
            <person name="Strube C."/>
            <person name="Rosa B.A."/>
            <person name="Martin J.C."/>
            <person name="Tyagi R."/>
            <person name="Choi Y.J."/>
            <person name="Wang Q."/>
            <person name="Hallsworth Pepin K."/>
            <person name="Zhang X."/>
            <person name="Ozersky P."/>
            <person name="Wilson R.K."/>
            <person name="Sternberg P.W."/>
            <person name="Gasser R.B."/>
            <person name="Mitreva M."/>
        </authorList>
    </citation>
    <scope>NUCLEOTIDE SEQUENCE [LARGE SCALE GENOMIC DNA]</scope>
    <source>
        <strain evidence="7">HannoverDv2000</strain>
    </source>
</reference>
<evidence type="ECO:0000256" key="2">
    <source>
        <dbReference type="ARBA" id="ARBA00022737"/>
    </source>
</evidence>
<evidence type="ECO:0000256" key="1">
    <source>
        <dbReference type="ARBA" id="ARBA00022536"/>
    </source>
</evidence>
<name>A0A0D8XW48_DICVI</name>
<keyword evidence="7" id="KW-1185">Reference proteome</keyword>
<proteinExistence type="predicted"/>
<evidence type="ECO:0000313" key="6">
    <source>
        <dbReference type="EMBL" id="KJH48710.1"/>
    </source>
</evidence>
<dbReference type="AlphaFoldDB" id="A0A0D8XW48"/>
<organism evidence="6 7">
    <name type="scientific">Dictyocaulus viviparus</name>
    <name type="common">Bovine lungworm</name>
    <dbReference type="NCBI Taxonomy" id="29172"/>
    <lineage>
        <taxon>Eukaryota</taxon>
        <taxon>Metazoa</taxon>
        <taxon>Ecdysozoa</taxon>
        <taxon>Nematoda</taxon>
        <taxon>Chromadorea</taxon>
        <taxon>Rhabditida</taxon>
        <taxon>Rhabditina</taxon>
        <taxon>Rhabditomorpha</taxon>
        <taxon>Strongyloidea</taxon>
        <taxon>Metastrongylidae</taxon>
        <taxon>Dictyocaulus</taxon>
    </lineage>
</organism>
<dbReference type="Proteomes" id="UP000053766">
    <property type="component" value="Unassembled WGS sequence"/>
</dbReference>
<sequence>MTMYSYDAQQLVTISSSQMHANFTWQGSLLVMTSERRQTKNGWLDSSFAVEYDELMRATSIQAVIAGTAVEPIQLIYDDKTAFMSSYANYQIIKEPTMVRIHGFKMMHERSFDAYRQPFELKIVIGDVRLTLATVRDVAGRTHLNTWQTISGKFKEVKTFDAQGRLATCDVSGKAKYVFKYNNDSRIILINDVSYEWHSGGVPKKVGQLEYGVDGNGWTIKRGDVYFELDGYGRLIGARGLSVDMKFDYDHLHRLISIQNGLMFYSLFYTLPHLPHSVSHFQSSSDSTATAIFYTEEGVPFAMSRDGFRFAIALDDDDSLRYVLSESGIEKEVHRDPLGRVIADTQTTFWVPLGFHGGIDIPELYITIMKNGRPYDTILGRYMSFGPYHISRLHLDDISRTLDPFALEPFNSSLLIPTDVATWFRLAGLSPILLPSTDSHLFCQPSVCARSLASFPSRLRTFSHLSSLYSSELLDSTFTAMFPSEDIIFGVEDAGFHDLLLLTPKGNMTSVDLFPILDRNESAVIQSIVEPAQEISWRVLGTTWERHFVRPDAVPSSLTSSSLPHFTLVISRNNVELRNGKTKIFVHFSSNAETVNKMLMDDLRRREGPDVWRAERKRIERGESRQPWTQQQKRELLAKSTVSGYTIELDNSLEARFLSVHIWRFVKES</sequence>
<evidence type="ECO:0000259" key="4">
    <source>
        <dbReference type="Pfam" id="PF15636"/>
    </source>
</evidence>